<evidence type="ECO:0000256" key="6">
    <source>
        <dbReference type="RuleBase" id="RU004057"/>
    </source>
</evidence>
<gene>
    <name evidence="9" type="ORF">CCDG5_0365</name>
</gene>
<evidence type="ECO:0000256" key="5">
    <source>
        <dbReference type="ARBA" id="ARBA00023136"/>
    </source>
</evidence>
<accession>A0A078KQU6</accession>
<evidence type="ECO:0000256" key="4">
    <source>
        <dbReference type="ARBA" id="ARBA00022989"/>
    </source>
</evidence>
<keyword evidence="2" id="KW-1003">Cell membrane</keyword>
<evidence type="ECO:0000256" key="2">
    <source>
        <dbReference type="ARBA" id="ARBA00022475"/>
    </source>
</evidence>
<keyword evidence="3 7" id="KW-0812">Transmembrane</keyword>
<evidence type="ECO:0000256" key="7">
    <source>
        <dbReference type="SAM" id="Phobius"/>
    </source>
</evidence>
<comment type="similarity">
    <text evidence="6">Belongs to the exbB/tolQ family.</text>
</comment>
<keyword evidence="5 7" id="KW-0472">Membrane</keyword>
<feature type="transmembrane region" description="Helical" evidence="7">
    <location>
        <begin position="178"/>
        <end position="200"/>
    </location>
</feature>
<dbReference type="STRING" id="29343.CCDG5_0365"/>
<keyword evidence="4 7" id="KW-1133">Transmembrane helix</keyword>
<feature type="transmembrane region" description="Helical" evidence="7">
    <location>
        <begin position="32"/>
        <end position="54"/>
    </location>
</feature>
<evidence type="ECO:0000313" key="9">
    <source>
        <dbReference type="EMBL" id="CDZ23504.1"/>
    </source>
</evidence>
<dbReference type="PATRIC" id="fig|29343.3.peg.381"/>
<dbReference type="InterPro" id="IPR047055">
    <property type="entry name" value="MotA-like"/>
</dbReference>
<proteinExistence type="inferred from homology"/>
<dbReference type="KEGG" id="ccel:CCDG5_0365"/>
<organism evidence="9 10">
    <name type="scientific">[Clostridium] cellulosi</name>
    <dbReference type="NCBI Taxonomy" id="29343"/>
    <lineage>
        <taxon>Bacteria</taxon>
        <taxon>Bacillati</taxon>
        <taxon>Bacillota</taxon>
        <taxon>Clostridia</taxon>
        <taxon>Eubacteriales</taxon>
        <taxon>Oscillospiraceae</taxon>
        <taxon>Oscillospiraceae incertae sedis</taxon>
    </lineage>
</organism>
<dbReference type="HOGENOM" id="CLU_079895_1_0_9"/>
<dbReference type="Proteomes" id="UP000032431">
    <property type="component" value="Chromosome I"/>
</dbReference>
<sequence>MSFIMGLALCAAAVLIIVIGGGDPLKLVDYKALAFVLIGITGLIIITSPMKSFIKHLECLKQTLKKGESPDKLIEQIVWLVQTARREGVLALESCEDEVKDPILKKGLVLITGSADRETIESILESDALYYAEREKSVQEFIERISMMSPGIGMIGTLVEIVQMLYTYKGPQTLAPGIAKALIPVVYSGIIAYLLLMPLASRIKSGSERRKQHRELAIQGVLAIQSGEPPSIVEQRLSRFVGGAVKDSGSDAAQEMGN</sequence>
<dbReference type="AlphaFoldDB" id="A0A078KQU6"/>
<dbReference type="PANTHER" id="PTHR30433">
    <property type="entry name" value="CHEMOTAXIS PROTEIN MOTA"/>
    <property type="match status" value="1"/>
</dbReference>
<feature type="domain" description="MotA/TolQ/ExbB proton channel" evidence="8">
    <location>
        <begin position="97"/>
        <end position="215"/>
    </location>
</feature>
<evidence type="ECO:0000259" key="8">
    <source>
        <dbReference type="Pfam" id="PF01618"/>
    </source>
</evidence>
<evidence type="ECO:0000256" key="1">
    <source>
        <dbReference type="ARBA" id="ARBA00004651"/>
    </source>
</evidence>
<keyword evidence="10" id="KW-1185">Reference proteome</keyword>
<dbReference type="GO" id="GO:0071978">
    <property type="term" value="P:bacterial-type flagellum-dependent swarming motility"/>
    <property type="evidence" value="ECO:0007669"/>
    <property type="project" value="InterPro"/>
</dbReference>
<feature type="transmembrane region" description="Helical" evidence="7">
    <location>
        <begin position="145"/>
        <end position="166"/>
    </location>
</feature>
<dbReference type="GO" id="GO:0005886">
    <property type="term" value="C:plasma membrane"/>
    <property type="evidence" value="ECO:0007669"/>
    <property type="project" value="UniProtKB-SubCell"/>
</dbReference>
<reference evidence="10" key="1">
    <citation type="submission" date="2014-07" db="EMBL/GenBank/DDBJ databases">
        <authorList>
            <person name="Wibberg D."/>
        </authorList>
    </citation>
    <scope>NUCLEOTIDE SEQUENCE [LARGE SCALE GENOMIC DNA]</scope>
    <source>
        <strain evidence="10">DG5</strain>
    </source>
</reference>
<keyword evidence="6" id="KW-0653">Protein transport</keyword>
<dbReference type="GO" id="GO:0015031">
    <property type="term" value="P:protein transport"/>
    <property type="evidence" value="ECO:0007669"/>
    <property type="project" value="UniProtKB-KW"/>
</dbReference>
<evidence type="ECO:0000256" key="3">
    <source>
        <dbReference type="ARBA" id="ARBA00022692"/>
    </source>
</evidence>
<dbReference type="Pfam" id="PF01618">
    <property type="entry name" value="MotA_ExbB"/>
    <property type="match status" value="1"/>
</dbReference>
<dbReference type="GO" id="GO:0006935">
    <property type="term" value="P:chemotaxis"/>
    <property type="evidence" value="ECO:0007669"/>
    <property type="project" value="InterPro"/>
</dbReference>
<dbReference type="InterPro" id="IPR002898">
    <property type="entry name" value="MotA_ExbB_proton_chnl"/>
</dbReference>
<dbReference type="OrthoDB" id="9806929at2"/>
<keyword evidence="6" id="KW-0813">Transport</keyword>
<protein>
    <recommendedName>
        <fullName evidence="8">MotA/TolQ/ExbB proton channel domain-containing protein</fullName>
    </recommendedName>
</protein>
<name>A0A078KQU6_9FIRM</name>
<dbReference type="EMBL" id="LM995447">
    <property type="protein sequence ID" value="CDZ23504.1"/>
    <property type="molecule type" value="Genomic_DNA"/>
</dbReference>
<comment type="subcellular location">
    <subcellularLocation>
        <location evidence="1">Cell membrane</location>
        <topology evidence="1">Multi-pass membrane protein</topology>
    </subcellularLocation>
    <subcellularLocation>
        <location evidence="6">Membrane</location>
        <topology evidence="6">Multi-pass membrane protein</topology>
    </subcellularLocation>
</comment>
<evidence type="ECO:0000313" key="10">
    <source>
        <dbReference type="Proteomes" id="UP000032431"/>
    </source>
</evidence>